<dbReference type="SUPFAM" id="SSF48452">
    <property type="entry name" value="TPR-like"/>
    <property type="match status" value="1"/>
</dbReference>
<dbReference type="GO" id="GO:0019905">
    <property type="term" value="F:syntaxin binding"/>
    <property type="evidence" value="ECO:0007669"/>
    <property type="project" value="TreeGrafter"/>
</dbReference>
<feature type="compositionally biased region" description="Acidic residues" evidence="9">
    <location>
        <begin position="303"/>
        <end position="314"/>
    </location>
</feature>
<proteinExistence type="inferred from homology"/>
<dbReference type="GO" id="GO:0006886">
    <property type="term" value="P:intracellular protein transport"/>
    <property type="evidence" value="ECO:0007669"/>
    <property type="project" value="InterPro"/>
</dbReference>
<dbReference type="PANTHER" id="PTHR13768:SF2">
    <property type="entry name" value="GAMMA-SOLUBLE NSF ATTACHMENT PROTEIN"/>
    <property type="match status" value="1"/>
</dbReference>
<dbReference type="EMBL" id="KB301152">
    <property type="protein sequence ID" value="ELU05866.1"/>
    <property type="molecule type" value="Genomic_DNA"/>
</dbReference>
<dbReference type="Gene3D" id="1.25.40.10">
    <property type="entry name" value="Tetratricopeptide repeat domain"/>
    <property type="match status" value="1"/>
</dbReference>
<dbReference type="OrthoDB" id="26569at2759"/>
<evidence type="ECO:0000256" key="4">
    <source>
        <dbReference type="ARBA" id="ARBA00022892"/>
    </source>
</evidence>
<keyword evidence="6" id="KW-0472">Membrane</keyword>
<accession>R7UR12</accession>
<dbReference type="EnsemblMetazoa" id="CapteT177891">
    <property type="protein sequence ID" value="CapteP177891"/>
    <property type="gene ID" value="CapteG177891"/>
</dbReference>
<evidence type="ECO:0000256" key="9">
    <source>
        <dbReference type="SAM" id="MobiDB-lite"/>
    </source>
</evidence>
<evidence type="ECO:0000313" key="12">
    <source>
        <dbReference type="Proteomes" id="UP000014760"/>
    </source>
</evidence>
<protein>
    <recommendedName>
        <fullName evidence="7">Gamma-soluble NSF attachment protein</fullName>
    </recommendedName>
    <alternativeName>
        <fullName evidence="8">N-ethylmaleimide-sensitive factor attachment protein gamma</fullName>
    </alternativeName>
</protein>
<reference evidence="10 12" key="2">
    <citation type="journal article" date="2013" name="Nature">
        <title>Insights into bilaterian evolution from three spiralian genomes.</title>
        <authorList>
            <person name="Simakov O."/>
            <person name="Marletaz F."/>
            <person name="Cho S.J."/>
            <person name="Edsinger-Gonzales E."/>
            <person name="Havlak P."/>
            <person name="Hellsten U."/>
            <person name="Kuo D.H."/>
            <person name="Larsson T."/>
            <person name="Lv J."/>
            <person name="Arendt D."/>
            <person name="Savage R."/>
            <person name="Osoegawa K."/>
            <person name="de Jong P."/>
            <person name="Grimwood J."/>
            <person name="Chapman J.A."/>
            <person name="Shapiro H."/>
            <person name="Aerts A."/>
            <person name="Otillar R.P."/>
            <person name="Terry A.Y."/>
            <person name="Boore J.L."/>
            <person name="Grigoriev I.V."/>
            <person name="Lindberg D.R."/>
            <person name="Seaver E.C."/>
            <person name="Weisblat D.A."/>
            <person name="Putnam N.H."/>
            <person name="Rokhsar D.S."/>
        </authorList>
    </citation>
    <scope>NUCLEOTIDE SEQUENCE</scope>
    <source>
        <strain evidence="10 12">I ESC-2004</strain>
    </source>
</reference>
<dbReference type="OMA" id="RSWFHAA"/>
<dbReference type="InterPro" id="IPR011990">
    <property type="entry name" value="TPR-like_helical_dom_sf"/>
</dbReference>
<comment type="subcellular location">
    <subcellularLocation>
        <location evidence="1">Membrane</location>
        <topology evidence="1">Peripheral membrane protein</topology>
    </subcellularLocation>
</comment>
<dbReference type="Proteomes" id="UP000014760">
    <property type="component" value="Unassembled WGS sequence"/>
</dbReference>
<sequence length="314" mass="34092">MAAAADRKIAEGLEHMRQADKCLKTSVFKWKPDIDGAVSEFSKAAIAFKNAKAHSKATDAYLKAADAQKSAGSFFHAAKSLEAAALIQKETKDFRMATELIETASDLYLQHGVPDTAAICLERAAKMLEPVLPEEAIRMYLKASDVAEMEDKQRQMGEFVGKAGRIFIRIKKYEEAAESIRREIDLYCTMDSHGLINKLVFGLVLIHLSREDYVAADQAFKACCGLPGFADSEEAGPIEALLDAYDQGDEDAARQILLSPLFRYMDNEFAILARDLKIPGGAAKASDGGGGGGGEGRGPVRVDEDEDEYSGGLL</sequence>
<feature type="compositionally biased region" description="Gly residues" evidence="9">
    <location>
        <begin position="287"/>
        <end position="297"/>
    </location>
</feature>
<evidence type="ECO:0000256" key="2">
    <source>
        <dbReference type="ARBA" id="ARBA00010050"/>
    </source>
</evidence>
<name>R7UR12_CAPTE</name>
<keyword evidence="3" id="KW-0813">Transport</keyword>
<keyword evidence="12" id="KW-1185">Reference proteome</keyword>
<evidence type="ECO:0000256" key="7">
    <source>
        <dbReference type="ARBA" id="ARBA00040047"/>
    </source>
</evidence>
<dbReference type="GO" id="GO:0016192">
    <property type="term" value="P:vesicle-mediated transport"/>
    <property type="evidence" value="ECO:0007669"/>
    <property type="project" value="UniProtKB-KW"/>
</dbReference>
<reference evidence="12" key="1">
    <citation type="submission" date="2012-12" db="EMBL/GenBank/DDBJ databases">
        <authorList>
            <person name="Hellsten U."/>
            <person name="Grimwood J."/>
            <person name="Chapman J.A."/>
            <person name="Shapiro H."/>
            <person name="Aerts A."/>
            <person name="Otillar R.P."/>
            <person name="Terry A.Y."/>
            <person name="Boore J.L."/>
            <person name="Simakov O."/>
            <person name="Marletaz F."/>
            <person name="Cho S.-J."/>
            <person name="Edsinger-Gonzales E."/>
            <person name="Havlak P."/>
            <person name="Kuo D.-H."/>
            <person name="Larsson T."/>
            <person name="Lv J."/>
            <person name="Arendt D."/>
            <person name="Savage R."/>
            <person name="Osoegawa K."/>
            <person name="de Jong P."/>
            <person name="Lindberg D.R."/>
            <person name="Seaver E.C."/>
            <person name="Weisblat D.A."/>
            <person name="Putnam N.H."/>
            <person name="Grigoriev I.V."/>
            <person name="Rokhsar D.S."/>
        </authorList>
    </citation>
    <scope>NUCLEOTIDE SEQUENCE</scope>
    <source>
        <strain evidence="12">I ESC-2004</strain>
    </source>
</reference>
<evidence type="ECO:0000256" key="3">
    <source>
        <dbReference type="ARBA" id="ARBA00022448"/>
    </source>
</evidence>
<dbReference type="InterPro" id="IPR000744">
    <property type="entry name" value="NSF_attach"/>
</dbReference>
<dbReference type="HOGENOM" id="CLU_063974_1_0_1"/>
<dbReference type="GO" id="GO:0005774">
    <property type="term" value="C:vacuolar membrane"/>
    <property type="evidence" value="ECO:0007669"/>
    <property type="project" value="TreeGrafter"/>
</dbReference>
<dbReference type="STRING" id="283909.R7UR12"/>
<organism evidence="10">
    <name type="scientific">Capitella teleta</name>
    <name type="common">Polychaete worm</name>
    <dbReference type="NCBI Taxonomy" id="283909"/>
    <lineage>
        <taxon>Eukaryota</taxon>
        <taxon>Metazoa</taxon>
        <taxon>Spiralia</taxon>
        <taxon>Lophotrochozoa</taxon>
        <taxon>Annelida</taxon>
        <taxon>Polychaeta</taxon>
        <taxon>Sedentaria</taxon>
        <taxon>Scolecida</taxon>
        <taxon>Capitellidae</taxon>
        <taxon>Capitella</taxon>
    </lineage>
</organism>
<dbReference type="GO" id="GO:0005483">
    <property type="term" value="F:soluble NSF attachment protein activity"/>
    <property type="evidence" value="ECO:0007669"/>
    <property type="project" value="TreeGrafter"/>
</dbReference>
<reference evidence="11" key="3">
    <citation type="submission" date="2015-06" db="UniProtKB">
        <authorList>
            <consortium name="EnsemblMetazoa"/>
        </authorList>
    </citation>
    <scope>IDENTIFICATION</scope>
</reference>
<evidence type="ECO:0000256" key="6">
    <source>
        <dbReference type="ARBA" id="ARBA00023136"/>
    </source>
</evidence>
<dbReference type="AlphaFoldDB" id="R7UR12"/>
<gene>
    <name evidence="10" type="ORF">CAPTEDRAFT_177891</name>
</gene>
<feature type="region of interest" description="Disordered" evidence="9">
    <location>
        <begin position="282"/>
        <end position="314"/>
    </location>
</feature>
<evidence type="ECO:0000256" key="5">
    <source>
        <dbReference type="ARBA" id="ARBA00022927"/>
    </source>
</evidence>
<dbReference type="EMBL" id="AMQN01007669">
    <property type="status" value="NOT_ANNOTATED_CDS"/>
    <property type="molecule type" value="Genomic_DNA"/>
</dbReference>
<keyword evidence="4" id="KW-0931">ER-Golgi transport</keyword>
<dbReference type="Pfam" id="PF14938">
    <property type="entry name" value="SNAP"/>
    <property type="match status" value="1"/>
</dbReference>
<evidence type="ECO:0000256" key="1">
    <source>
        <dbReference type="ARBA" id="ARBA00004170"/>
    </source>
</evidence>
<comment type="similarity">
    <text evidence="2">Belongs to the SNAP family.</text>
</comment>
<dbReference type="FunCoup" id="R7UR12">
    <property type="interactions" value="1641"/>
</dbReference>
<evidence type="ECO:0000256" key="8">
    <source>
        <dbReference type="ARBA" id="ARBA00042485"/>
    </source>
</evidence>
<keyword evidence="5" id="KW-0653">Protein transport</keyword>
<dbReference type="PANTHER" id="PTHR13768">
    <property type="entry name" value="SOLUBLE NSF ATTACHMENT PROTEIN SNAP"/>
    <property type="match status" value="1"/>
</dbReference>
<dbReference type="GO" id="GO:0031201">
    <property type="term" value="C:SNARE complex"/>
    <property type="evidence" value="ECO:0007669"/>
    <property type="project" value="TreeGrafter"/>
</dbReference>
<evidence type="ECO:0000313" key="10">
    <source>
        <dbReference type="EMBL" id="ELU05866.1"/>
    </source>
</evidence>
<evidence type="ECO:0000313" key="11">
    <source>
        <dbReference type="EnsemblMetazoa" id="CapteP177891"/>
    </source>
</evidence>